<keyword evidence="3" id="KW-1185">Reference proteome</keyword>
<dbReference type="RefSeq" id="WP_344266493.1">
    <property type="nucleotide sequence ID" value="NZ_BAAAMJ010000080.1"/>
</dbReference>
<dbReference type="EMBL" id="BAAAMJ010000080">
    <property type="protein sequence ID" value="GAA1934746.1"/>
    <property type="molecule type" value="Genomic_DNA"/>
</dbReference>
<feature type="compositionally biased region" description="Basic and acidic residues" evidence="1">
    <location>
        <begin position="41"/>
        <end position="56"/>
    </location>
</feature>
<comment type="caution">
    <text evidence="2">The sequence shown here is derived from an EMBL/GenBank/DDBJ whole genome shotgun (WGS) entry which is preliminary data.</text>
</comment>
<evidence type="ECO:0000313" key="3">
    <source>
        <dbReference type="Proteomes" id="UP001501303"/>
    </source>
</evidence>
<dbReference type="Pfam" id="PF17230">
    <property type="entry name" value="DUF5304"/>
    <property type="match status" value="1"/>
</dbReference>
<feature type="compositionally biased region" description="Basic and acidic residues" evidence="1">
    <location>
        <begin position="1"/>
        <end position="10"/>
    </location>
</feature>
<protein>
    <submittedName>
        <fullName evidence="2">Carbon catabolit repression protein</fullName>
    </submittedName>
</protein>
<dbReference type="InterPro" id="IPR035183">
    <property type="entry name" value="DUF5304"/>
</dbReference>
<name>A0ABN2PVD0_9ACTN</name>
<reference evidence="2 3" key="1">
    <citation type="journal article" date="2019" name="Int. J. Syst. Evol. Microbiol.">
        <title>The Global Catalogue of Microorganisms (GCM) 10K type strain sequencing project: providing services to taxonomists for standard genome sequencing and annotation.</title>
        <authorList>
            <consortium name="The Broad Institute Genomics Platform"/>
            <consortium name="The Broad Institute Genome Sequencing Center for Infectious Disease"/>
            <person name="Wu L."/>
            <person name="Ma J."/>
        </authorList>
    </citation>
    <scope>NUCLEOTIDE SEQUENCE [LARGE SCALE GENOMIC DNA]</scope>
    <source>
        <strain evidence="2 3">JCM 13581</strain>
    </source>
</reference>
<dbReference type="Proteomes" id="UP001501303">
    <property type="component" value="Unassembled WGS sequence"/>
</dbReference>
<feature type="region of interest" description="Disordered" evidence="1">
    <location>
        <begin position="1"/>
        <end position="56"/>
    </location>
</feature>
<accession>A0ABN2PVD0</accession>
<sequence length="159" mass="16576">MSDSTEHPDRGAAGARPGEDPTGHDSDAWARACEEDLAAESARHRERHDPPPADLTEELRRLAGAVTEGLGRLGLDTGPLAGRVQEVLGPVLLRNPEVAGHLARAGGELLAAYRAAVSAHERDWTRPPAPRGPQAGEGGETGDRDAPGGGPAPTRIDLD</sequence>
<gene>
    <name evidence="2" type="ORF">GCM10009716_47260</name>
</gene>
<evidence type="ECO:0000313" key="2">
    <source>
        <dbReference type="EMBL" id="GAA1934746.1"/>
    </source>
</evidence>
<feature type="compositionally biased region" description="Basic and acidic residues" evidence="1">
    <location>
        <begin position="17"/>
        <end position="34"/>
    </location>
</feature>
<proteinExistence type="predicted"/>
<feature type="region of interest" description="Disordered" evidence="1">
    <location>
        <begin position="119"/>
        <end position="159"/>
    </location>
</feature>
<evidence type="ECO:0000256" key="1">
    <source>
        <dbReference type="SAM" id="MobiDB-lite"/>
    </source>
</evidence>
<organism evidence="2 3">
    <name type="scientific">Streptomyces sodiiphilus</name>
    <dbReference type="NCBI Taxonomy" id="226217"/>
    <lineage>
        <taxon>Bacteria</taxon>
        <taxon>Bacillati</taxon>
        <taxon>Actinomycetota</taxon>
        <taxon>Actinomycetes</taxon>
        <taxon>Kitasatosporales</taxon>
        <taxon>Streptomycetaceae</taxon>
        <taxon>Streptomyces</taxon>
    </lineage>
</organism>